<dbReference type="GO" id="GO:0046872">
    <property type="term" value="F:metal ion binding"/>
    <property type="evidence" value="ECO:0007669"/>
    <property type="project" value="UniProtKB-KW"/>
</dbReference>
<dbReference type="PROSITE" id="PS50878">
    <property type="entry name" value="RT_POL"/>
    <property type="match status" value="1"/>
</dbReference>
<evidence type="ECO:0000313" key="11">
    <source>
        <dbReference type="EMBL" id="HIU40597.1"/>
    </source>
</evidence>
<dbReference type="EMBL" id="DVMT01000048">
    <property type="protein sequence ID" value="HIU40597.1"/>
    <property type="molecule type" value="Genomic_DNA"/>
</dbReference>
<keyword evidence="3" id="KW-0548">Nucleotidyltransferase</keyword>
<evidence type="ECO:0000259" key="10">
    <source>
        <dbReference type="PROSITE" id="PS50878"/>
    </source>
</evidence>
<dbReference type="InterPro" id="IPR000123">
    <property type="entry name" value="Reverse_transcriptase_msDNA"/>
</dbReference>
<dbReference type="SUPFAM" id="SSF56672">
    <property type="entry name" value="DNA/RNA polymerases"/>
    <property type="match status" value="1"/>
</dbReference>
<comment type="caution">
    <text evidence="11">The sequence shown here is derived from an EMBL/GenBank/DDBJ whole genome shotgun (WGS) entry which is preliminary data.</text>
</comment>
<evidence type="ECO:0000256" key="1">
    <source>
        <dbReference type="ARBA" id="ARBA00012493"/>
    </source>
</evidence>
<comment type="similarity">
    <text evidence="8">Belongs to the bacterial reverse transcriptase family.</text>
</comment>
<gene>
    <name evidence="11" type="ORF">IAB68_04790</name>
</gene>
<keyword evidence="4" id="KW-0479">Metal-binding</keyword>
<dbReference type="GO" id="GO:0003723">
    <property type="term" value="F:RNA binding"/>
    <property type="evidence" value="ECO:0007669"/>
    <property type="project" value="InterPro"/>
</dbReference>
<dbReference type="InterPro" id="IPR043502">
    <property type="entry name" value="DNA/RNA_pol_sf"/>
</dbReference>
<protein>
    <recommendedName>
        <fullName evidence="1">RNA-directed DNA polymerase</fullName>
        <ecNumber evidence="1">2.7.7.49</ecNumber>
    </recommendedName>
</protein>
<keyword evidence="6 11" id="KW-0695">RNA-directed DNA polymerase</keyword>
<dbReference type="PRINTS" id="PR00866">
    <property type="entry name" value="RNADNAPOLMS"/>
</dbReference>
<dbReference type="Pfam" id="PF00078">
    <property type="entry name" value="RVT_1"/>
    <property type="match status" value="1"/>
</dbReference>
<sequence>MFRYLSLDKYNDLLSSFNLVNTTDIKKINKMLYNISNNIDANYEEIIIHKKTGGLRFLYAPSKELKSIQKRILKNVLEEKKLSRYSYAYRKKVSVLDNAKPHVKKDVIVKLDIKDFFDNITFSMVYDSCFNETLYPKKMGMLFTNLCVYNNRLPQGAPTSGFISNIVLRNFDEKVGSYCEKRKISYTRYSDDLTFSGNFNVKDLIKYVNKLLYEYNFRLNKKKIKVVSKKTRQQVTGIVVNEKVNIRRNYKRKIRQEMYYIKKYSLKSHLKNIAYKCDEKTYLLNLLGRINYVYNITKDTEFYNYKKDVTKLVKKLDLK</sequence>
<evidence type="ECO:0000256" key="6">
    <source>
        <dbReference type="ARBA" id="ARBA00022918"/>
    </source>
</evidence>
<keyword evidence="5" id="KW-0460">Magnesium</keyword>
<evidence type="ECO:0000256" key="2">
    <source>
        <dbReference type="ARBA" id="ARBA00022679"/>
    </source>
</evidence>
<dbReference type="PANTHER" id="PTHR34047:SF7">
    <property type="entry name" value="RNA-DIRECTED DNA POLYMERASE"/>
    <property type="match status" value="1"/>
</dbReference>
<dbReference type="GO" id="GO:0051607">
    <property type="term" value="P:defense response to virus"/>
    <property type="evidence" value="ECO:0007669"/>
    <property type="project" value="UniProtKB-KW"/>
</dbReference>
<comment type="catalytic activity">
    <reaction evidence="9">
        <text>DNA(n) + a 2'-deoxyribonucleoside 5'-triphosphate = DNA(n+1) + diphosphate</text>
        <dbReference type="Rhea" id="RHEA:22508"/>
        <dbReference type="Rhea" id="RHEA-COMP:17339"/>
        <dbReference type="Rhea" id="RHEA-COMP:17340"/>
        <dbReference type="ChEBI" id="CHEBI:33019"/>
        <dbReference type="ChEBI" id="CHEBI:61560"/>
        <dbReference type="ChEBI" id="CHEBI:173112"/>
        <dbReference type="EC" id="2.7.7.49"/>
    </reaction>
</comment>
<dbReference type="CDD" id="cd03487">
    <property type="entry name" value="RT_Bac_retron_II"/>
    <property type="match status" value="1"/>
</dbReference>
<keyword evidence="7" id="KW-0051">Antiviral defense</keyword>
<reference evidence="11" key="2">
    <citation type="journal article" date="2021" name="PeerJ">
        <title>Extensive microbial diversity within the chicken gut microbiome revealed by metagenomics and culture.</title>
        <authorList>
            <person name="Gilroy R."/>
            <person name="Ravi A."/>
            <person name="Getino M."/>
            <person name="Pursley I."/>
            <person name="Horton D.L."/>
            <person name="Alikhan N.F."/>
            <person name="Baker D."/>
            <person name="Gharbi K."/>
            <person name="Hall N."/>
            <person name="Watson M."/>
            <person name="Adriaenssens E.M."/>
            <person name="Foster-Nyarko E."/>
            <person name="Jarju S."/>
            <person name="Secka A."/>
            <person name="Antonio M."/>
            <person name="Oren A."/>
            <person name="Chaudhuri R.R."/>
            <person name="La Ragione R."/>
            <person name="Hildebrand F."/>
            <person name="Pallen M.J."/>
        </authorList>
    </citation>
    <scope>NUCLEOTIDE SEQUENCE</scope>
    <source>
        <strain evidence="11">CHK193-30670</strain>
    </source>
</reference>
<reference evidence="11" key="1">
    <citation type="submission" date="2020-10" db="EMBL/GenBank/DDBJ databases">
        <authorList>
            <person name="Gilroy R."/>
        </authorList>
    </citation>
    <scope>NUCLEOTIDE SEQUENCE</scope>
    <source>
        <strain evidence="11">CHK193-30670</strain>
    </source>
</reference>
<evidence type="ECO:0000313" key="12">
    <source>
        <dbReference type="Proteomes" id="UP000824074"/>
    </source>
</evidence>
<dbReference type="InterPro" id="IPR051083">
    <property type="entry name" value="GrpII_Intron_Splice-Mob/Def"/>
</dbReference>
<dbReference type="Proteomes" id="UP000824074">
    <property type="component" value="Unassembled WGS sequence"/>
</dbReference>
<dbReference type="PANTHER" id="PTHR34047">
    <property type="entry name" value="NUCLEAR INTRON MATURASE 1, MITOCHONDRIAL-RELATED"/>
    <property type="match status" value="1"/>
</dbReference>
<dbReference type="GO" id="GO:0003964">
    <property type="term" value="F:RNA-directed DNA polymerase activity"/>
    <property type="evidence" value="ECO:0007669"/>
    <property type="project" value="UniProtKB-KW"/>
</dbReference>
<accession>A0A9D1IR39</accession>
<organism evidence="11 12">
    <name type="scientific">Candidatus Aphodocola excrementigallinarum</name>
    <dbReference type="NCBI Taxonomy" id="2840670"/>
    <lineage>
        <taxon>Bacteria</taxon>
        <taxon>Bacillati</taxon>
        <taxon>Bacillota</taxon>
        <taxon>Bacilli</taxon>
        <taxon>Candidatus Aphodocola</taxon>
    </lineage>
</organism>
<evidence type="ECO:0000256" key="3">
    <source>
        <dbReference type="ARBA" id="ARBA00022695"/>
    </source>
</evidence>
<keyword evidence="2" id="KW-0808">Transferase</keyword>
<evidence type="ECO:0000256" key="7">
    <source>
        <dbReference type="ARBA" id="ARBA00023118"/>
    </source>
</evidence>
<evidence type="ECO:0000256" key="9">
    <source>
        <dbReference type="ARBA" id="ARBA00048173"/>
    </source>
</evidence>
<name>A0A9D1IR39_9FIRM</name>
<dbReference type="InterPro" id="IPR000477">
    <property type="entry name" value="RT_dom"/>
</dbReference>
<feature type="domain" description="Reverse transcriptase" evidence="10">
    <location>
        <begin position="29"/>
        <end position="240"/>
    </location>
</feature>
<dbReference type="EC" id="2.7.7.49" evidence="1"/>
<dbReference type="AlphaFoldDB" id="A0A9D1IR39"/>
<evidence type="ECO:0000256" key="5">
    <source>
        <dbReference type="ARBA" id="ARBA00022842"/>
    </source>
</evidence>
<evidence type="ECO:0000256" key="4">
    <source>
        <dbReference type="ARBA" id="ARBA00022723"/>
    </source>
</evidence>
<evidence type="ECO:0000256" key="8">
    <source>
        <dbReference type="ARBA" id="ARBA00034120"/>
    </source>
</evidence>
<proteinExistence type="inferred from homology"/>